<dbReference type="EMBL" id="HBUF01275858">
    <property type="protein sequence ID" value="CAG6686368.1"/>
    <property type="molecule type" value="Transcribed_RNA"/>
</dbReference>
<proteinExistence type="predicted"/>
<organism evidence="1">
    <name type="scientific">Cacopsylla melanoneura</name>
    <dbReference type="NCBI Taxonomy" id="428564"/>
    <lineage>
        <taxon>Eukaryota</taxon>
        <taxon>Metazoa</taxon>
        <taxon>Ecdysozoa</taxon>
        <taxon>Arthropoda</taxon>
        <taxon>Hexapoda</taxon>
        <taxon>Insecta</taxon>
        <taxon>Pterygota</taxon>
        <taxon>Neoptera</taxon>
        <taxon>Paraneoptera</taxon>
        <taxon>Hemiptera</taxon>
        <taxon>Sternorrhyncha</taxon>
        <taxon>Psylloidea</taxon>
        <taxon>Psyllidae</taxon>
        <taxon>Psyllinae</taxon>
        <taxon>Cacopsylla</taxon>
    </lineage>
</organism>
<reference evidence="1" key="1">
    <citation type="submission" date="2021-05" db="EMBL/GenBank/DDBJ databases">
        <authorList>
            <person name="Alioto T."/>
            <person name="Alioto T."/>
            <person name="Gomez Garrido J."/>
        </authorList>
    </citation>
    <scope>NUCLEOTIDE SEQUENCE</scope>
</reference>
<name>A0A8D8X741_9HEMI</name>
<dbReference type="AlphaFoldDB" id="A0A8D8X741"/>
<accession>A0A8D8X741</accession>
<sequence length="112" mass="13009">MVHSKTETIDHLNLGEHIVAVADYAELFEYVDDIGYVYISCIGCVYFSLGCDRCVEASLLLTEEVWKEQRHHLPRLSSDQEVWEDLGGWEEGLNVLDVYFPCLIFFLFFSHE</sequence>
<evidence type="ECO:0000313" key="1">
    <source>
        <dbReference type="EMBL" id="CAG6686368.1"/>
    </source>
</evidence>
<protein>
    <submittedName>
        <fullName evidence="1">Uncharacterized protein</fullName>
    </submittedName>
</protein>